<evidence type="ECO:0000256" key="7">
    <source>
        <dbReference type="ARBA" id="ARBA00023157"/>
    </source>
</evidence>
<dbReference type="SMART" id="SM00239">
    <property type="entry name" value="C2"/>
    <property type="match status" value="1"/>
</dbReference>
<protein>
    <submittedName>
        <fullName evidence="12 13">Perforin-1-like</fullName>
    </submittedName>
</protein>
<keyword evidence="11" id="KW-1185">Reference proteome</keyword>
<dbReference type="PROSITE" id="PS51412">
    <property type="entry name" value="MACPF_2"/>
    <property type="match status" value="1"/>
</dbReference>
<dbReference type="GO" id="GO:0001771">
    <property type="term" value="P:immunological synapse formation"/>
    <property type="evidence" value="ECO:0007669"/>
    <property type="project" value="TreeGrafter"/>
</dbReference>
<dbReference type="SUPFAM" id="SSF49562">
    <property type="entry name" value="C2 domain (Calcium/lipid-binding domain, CaLB)"/>
    <property type="match status" value="1"/>
</dbReference>
<dbReference type="PROSITE" id="PS00279">
    <property type="entry name" value="MACPF_1"/>
    <property type="match status" value="1"/>
</dbReference>
<dbReference type="InterPro" id="IPR020863">
    <property type="entry name" value="MACPF_CS"/>
</dbReference>
<feature type="domain" description="MACPF" evidence="10">
    <location>
        <begin position="30"/>
        <end position="394"/>
    </location>
</feature>
<feature type="domain" description="C2" evidence="9">
    <location>
        <begin position="391"/>
        <end position="510"/>
    </location>
</feature>
<evidence type="ECO:0000256" key="1">
    <source>
        <dbReference type="ARBA" id="ARBA00004370"/>
    </source>
</evidence>
<evidence type="ECO:0000256" key="2">
    <source>
        <dbReference type="ARBA" id="ARBA00004613"/>
    </source>
</evidence>
<evidence type="ECO:0000313" key="13">
    <source>
        <dbReference type="RefSeq" id="XP_038819329.1"/>
    </source>
</evidence>
<keyword evidence="8" id="KW-0732">Signal</keyword>
<evidence type="ECO:0000256" key="4">
    <source>
        <dbReference type="ARBA" id="ARBA00022525"/>
    </source>
</evidence>
<keyword evidence="5" id="KW-0204">Cytolysis</keyword>
<dbReference type="PANTHER" id="PTHR46096:SF1">
    <property type="entry name" value="PERFORIN 1.5"/>
    <property type="match status" value="1"/>
</dbReference>
<dbReference type="RefSeq" id="XP_038819329.1">
    <property type="nucleotide sequence ID" value="XM_038963401.1"/>
</dbReference>
<dbReference type="GO" id="GO:0022829">
    <property type="term" value="F:wide pore channel activity"/>
    <property type="evidence" value="ECO:0007669"/>
    <property type="project" value="TreeGrafter"/>
</dbReference>
<dbReference type="InterPro" id="IPR000008">
    <property type="entry name" value="C2_dom"/>
</dbReference>
<dbReference type="InterPro" id="IPR020864">
    <property type="entry name" value="MACPF"/>
</dbReference>
<name>A0A8U0TL18_SALNM</name>
<feature type="signal peptide" evidence="8">
    <location>
        <begin position="1"/>
        <end position="25"/>
    </location>
</feature>
<dbReference type="GO" id="GO:0001913">
    <property type="term" value="P:T cell mediated cytotoxicity"/>
    <property type="evidence" value="ECO:0007669"/>
    <property type="project" value="TreeGrafter"/>
</dbReference>
<accession>A0A8U0TL18</accession>
<dbReference type="KEGG" id="snh:120019976"/>
<evidence type="ECO:0000259" key="9">
    <source>
        <dbReference type="PROSITE" id="PS50004"/>
    </source>
</evidence>
<dbReference type="Pfam" id="PF01823">
    <property type="entry name" value="MACPF"/>
    <property type="match status" value="1"/>
</dbReference>
<dbReference type="GO" id="GO:0005576">
    <property type="term" value="C:extracellular region"/>
    <property type="evidence" value="ECO:0007669"/>
    <property type="project" value="UniProtKB-SubCell"/>
</dbReference>
<dbReference type="OrthoDB" id="1366754at2759"/>
<evidence type="ECO:0000313" key="12">
    <source>
        <dbReference type="RefSeq" id="XP_038819320.1"/>
    </source>
</evidence>
<dbReference type="PROSITE" id="PS50004">
    <property type="entry name" value="C2"/>
    <property type="match status" value="1"/>
</dbReference>
<dbReference type="RefSeq" id="XP_038819320.1">
    <property type="nucleotide sequence ID" value="XM_038963392.1"/>
</dbReference>
<sequence>MPLSAPPLFSLPLLLLLSQLDSALTCRTASQSQCDSAPFVPGHNLAGEGFDVVTLKRKGAYLIDLKTYLSPSKTCTLCSNPLQGDKLQKIPLSVVDWRPYSHCTEDISSHSHASVSNLAQSTTNEISTKWKGGLSNEAKVSVSVPVGPVIVSVAKDVGASIEMGGSQSDVAIFATTKTKEDRHSFFSQNLCCRHYSYRTPNTPTLSDEFRKDIDRLDSYSKTSKAQYRRLIDTYGTHYIRQVDLGGRLTMTTAIRTCQASHSGLSTNQVESCLSRGFQINVGMSVSSTVQSCSKVLDNRDSKTSYSSSFLSHHTKVVGGSGWPGELSLNRNDSVGFHSWMRTLKNFPDVIYYSLTPLHLLIPNTAVQQGVKEAVQDYLKENALPKSTGELSCGDRYSNLDSNCCLRKVSQGRLVVTVVRAWGLLGDYKWIAGVTEGYAVVTYGSNSHKTNVIPSNNPVWNAIFDMGPFDKDLSLKVEVWDEDPASKDDNLLDCTVDLQQGTHGHRCNNGGGGFYFLYTLTCDPHLTGDKCEKYKPFKATVHKPSTPTVHSNPLYSKSVHLFSTFSVQSSALLYLWFFYISV</sequence>
<evidence type="ECO:0000313" key="11">
    <source>
        <dbReference type="Proteomes" id="UP000808372"/>
    </source>
</evidence>
<dbReference type="GO" id="GO:0016020">
    <property type="term" value="C:membrane"/>
    <property type="evidence" value="ECO:0007669"/>
    <property type="project" value="UniProtKB-SubCell"/>
</dbReference>
<proteinExistence type="inferred from homology"/>
<dbReference type="Gene3D" id="2.60.40.150">
    <property type="entry name" value="C2 domain"/>
    <property type="match status" value="1"/>
</dbReference>
<dbReference type="InterPro" id="IPR052784">
    <property type="entry name" value="Perforin-1_pore-forming"/>
</dbReference>
<dbReference type="PANTHER" id="PTHR46096">
    <property type="entry name" value="PERFORIN-1"/>
    <property type="match status" value="1"/>
</dbReference>
<evidence type="ECO:0000256" key="5">
    <source>
        <dbReference type="ARBA" id="ARBA00022852"/>
    </source>
</evidence>
<dbReference type="GeneID" id="120019976"/>
<feature type="chain" id="PRO_5044694121" evidence="8">
    <location>
        <begin position="26"/>
        <end position="581"/>
    </location>
</feature>
<organism evidence="11 13">
    <name type="scientific">Salvelinus namaycush</name>
    <name type="common">Lake trout</name>
    <name type="synonym">Salmo namaycush</name>
    <dbReference type="NCBI Taxonomy" id="8040"/>
    <lineage>
        <taxon>Eukaryota</taxon>
        <taxon>Metazoa</taxon>
        <taxon>Chordata</taxon>
        <taxon>Craniata</taxon>
        <taxon>Vertebrata</taxon>
        <taxon>Euteleostomi</taxon>
        <taxon>Actinopterygii</taxon>
        <taxon>Neopterygii</taxon>
        <taxon>Teleostei</taxon>
        <taxon>Protacanthopterygii</taxon>
        <taxon>Salmoniformes</taxon>
        <taxon>Salmonidae</taxon>
        <taxon>Salmoninae</taxon>
        <taxon>Salvelinus</taxon>
    </lineage>
</organism>
<evidence type="ECO:0000256" key="6">
    <source>
        <dbReference type="ARBA" id="ARBA00023136"/>
    </source>
</evidence>
<comment type="similarity">
    <text evidence="3">Belongs to the complement C6/C7/C8/C9 family.</text>
</comment>
<dbReference type="Proteomes" id="UP000808372">
    <property type="component" value="Chromosome 2"/>
</dbReference>
<comment type="subcellular location">
    <subcellularLocation>
        <location evidence="1">Membrane</location>
    </subcellularLocation>
    <subcellularLocation>
        <location evidence="2">Secreted</location>
    </subcellularLocation>
</comment>
<evidence type="ECO:0000259" key="10">
    <source>
        <dbReference type="PROSITE" id="PS51412"/>
    </source>
</evidence>
<reference evidence="12 13" key="1">
    <citation type="submission" date="2025-04" db="UniProtKB">
        <authorList>
            <consortium name="RefSeq"/>
        </authorList>
    </citation>
    <scope>IDENTIFICATION</scope>
    <source>
        <tissue evidence="12 13">White muscle</tissue>
    </source>
</reference>
<dbReference type="AlphaFoldDB" id="A0A8U0TL18"/>
<evidence type="ECO:0000256" key="8">
    <source>
        <dbReference type="SAM" id="SignalP"/>
    </source>
</evidence>
<gene>
    <name evidence="12 13" type="primary">LOC120019976</name>
</gene>
<dbReference type="InterPro" id="IPR035892">
    <property type="entry name" value="C2_domain_sf"/>
</dbReference>
<dbReference type="GO" id="GO:0051607">
    <property type="term" value="P:defense response to virus"/>
    <property type="evidence" value="ECO:0007669"/>
    <property type="project" value="TreeGrafter"/>
</dbReference>
<dbReference type="Pfam" id="PF00168">
    <property type="entry name" value="C2"/>
    <property type="match status" value="1"/>
</dbReference>
<dbReference type="SMART" id="SM00457">
    <property type="entry name" value="MACPF"/>
    <property type="match status" value="1"/>
</dbReference>
<dbReference type="GO" id="GO:0031640">
    <property type="term" value="P:killing of cells of another organism"/>
    <property type="evidence" value="ECO:0007669"/>
    <property type="project" value="UniProtKB-KW"/>
</dbReference>
<keyword evidence="4" id="KW-0964">Secreted</keyword>
<keyword evidence="7" id="KW-1015">Disulfide bond</keyword>
<evidence type="ECO:0000256" key="3">
    <source>
        <dbReference type="ARBA" id="ARBA00009214"/>
    </source>
</evidence>
<keyword evidence="6" id="KW-0472">Membrane</keyword>